<sequence length="362" mass="39693">MKLNFWCRLAVKLEVRFIIALILITPMLSIYAAYAQVPASGTFRATRTCEATRGINGTNPGNIRVTNGQSYEAVGFNSRQRKFIFIKVPGATPGLRWVSVDCGIFSEGVSGTPINSPTVKQPSTAIQPFFDNLNNLETHRFPRNQKADITPPAPKLSNFDQAVLKTCGTIGSKVTASAFKKLMSDNRNVLREIQQSVGGQLRPSRSTEAEFLDDLTAAWNDRGGFEHIFCGELDGPTKIGGLHFFGRYLQLQEDKIGGRLSENLQNEEVVPGVIYTVGVLIKKDGRIWKDNIKGYSLVSDAKEMLLDATKALKVQGNAQGACILTVQDDETKKSYKAVLVKSRDAIVTLYPDATPSGKACKI</sequence>
<dbReference type="Pfam" id="PF14436">
    <property type="entry name" value="EndoU_bacteria"/>
    <property type="match status" value="1"/>
</dbReference>
<evidence type="ECO:0000313" key="3">
    <source>
        <dbReference type="EMBL" id="MEP0867398.1"/>
    </source>
</evidence>
<comment type="caution">
    <text evidence="3">The sequence shown here is derived from an EMBL/GenBank/DDBJ whole genome shotgun (WGS) entry which is preliminary data.</text>
</comment>
<gene>
    <name evidence="3" type="ORF">NDI37_23390</name>
</gene>
<evidence type="ECO:0000313" key="4">
    <source>
        <dbReference type="Proteomes" id="UP001442494"/>
    </source>
</evidence>
<feature type="domain" description="Bacterial EndoU nuclease" evidence="2">
    <location>
        <begin position="223"/>
        <end position="353"/>
    </location>
</feature>
<organism evidence="3 4">
    <name type="scientific">Funiculus sociatus GB2-A5</name>
    <dbReference type="NCBI Taxonomy" id="2933946"/>
    <lineage>
        <taxon>Bacteria</taxon>
        <taxon>Bacillati</taxon>
        <taxon>Cyanobacteriota</taxon>
        <taxon>Cyanophyceae</taxon>
        <taxon>Coleofasciculales</taxon>
        <taxon>Coleofasciculaceae</taxon>
        <taxon>Funiculus</taxon>
    </lineage>
</organism>
<name>A0ABV0JVK5_9CYAN</name>
<dbReference type="SUPFAM" id="SSF142877">
    <property type="entry name" value="EndoU-like"/>
    <property type="match status" value="1"/>
</dbReference>
<keyword evidence="1" id="KW-0378">Hydrolase</keyword>
<evidence type="ECO:0000256" key="1">
    <source>
        <dbReference type="ARBA" id="ARBA00022801"/>
    </source>
</evidence>
<protein>
    <submittedName>
        <fullName evidence="3">EndoU domain-containing protein</fullName>
    </submittedName>
</protein>
<proteinExistence type="predicted"/>
<reference evidence="3 4" key="1">
    <citation type="submission" date="2022-04" db="EMBL/GenBank/DDBJ databases">
        <title>Positive selection, recombination, and allopatry shape intraspecific diversity of widespread and dominant cyanobacteria.</title>
        <authorList>
            <person name="Wei J."/>
            <person name="Shu W."/>
            <person name="Hu C."/>
        </authorList>
    </citation>
    <scope>NUCLEOTIDE SEQUENCE [LARGE SCALE GENOMIC DNA]</scope>
    <source>
        <strain evidence="3 4">GB2-A5</strain>
    </source>
</reference>
<evidence type="ECO:0000259" key="2">
    <source>
        <dbReference type="Pfam" id="PF14436"/>
    </source>
</evidence>
<accession>A0ABV0JVK5</accession>
<dbReference type="Proteomes" id="UP001442494">
    <property type="component" value="Unassembled WGS sequence"/>
</dbReference>
<keyword evidence="4" id="KW-1185">Reference proteome</keyword>
<dbReference type="InterPro" id="IPR029501">
    <property type="entry name" value="EndoU_bac"/>
</dbReference>
<dbReference type="EMBL" id="JAMPKK010000069">
    <property type="protein sequence ID" value="MEP0867398.1"/>
    <property type="molecule type" value="Genomic_DNA"/>
</dbReference>
<dbReference type="InterPro" id="IPR037227">
    <property type="entry name" value="EndoU-like"/>
</dbReference>